<proteinExistence type="predicted"/>
<dbReference type="GO" id="GO:0015986">
    <property type="term" value="P:proton motive force-driven ATP synthesis"/>
    <property type="evidence" value="ECO:0007669"/>
    <property type="project" value="InterPro"/>
</dbReference>
<keyword evidence="8" id="KW-1133">Transmembrane helix</keyword>
<dbReference type="AlphaFoldDB" id="A0A5A4SCW9"/>
<evidence type="ECO:0000256" key="3">
    <source>
        <dbReference type="ARBA" id="ARBA00022547"/>
    </source>
</evidence>
<comment type="subcellular location">
    <subcellularLocation>
        <location evidence="1">Mitochondrion membrane</location>
    </subcellularLocation>
</comment>
<dbReference type="GO" id="GO:0045259">
    <property type="term" value="C:proton-transporting ATP synthase complex"/>
    <property type="evidence" value="ECO:0007669"/>
    <property type="project" value="UniProtKB-KW"/>
</dbReference>
<organism evidence="9">
    <name type="scientific">Gloiopeltis furcata</name>
    <dbReference type="NCBI Taxonomy" id="42017"/>
    <lineage>
        <taxon>Eukaryota</taxon>
        <taxon>Rhodophyta</taxon>
        <taxon>Florideophyceae</taxon>
        <taxon>Rhodymeniophycidae</taxon>
        <taxon>Gigartinales</taxon>
        <taxon>Endocladiaceae</taxon>
        <taxon>Gloiopeltis</taxon>
    </lineage>
</organism>
<evidence type="ECO:0000256" key="6">
    <source>
        <dbReference type="ARBA" id="ARBA00023128"/>
    </source>
</evidence>
<dbReference type="RefSeq" id="YP_009684863.1">
    <property type="nucleotide sequence ID" value="NC_044414.1"/>
</dbReference>
<gene>
    <name evidence="9" type="primary">ymf39</name>
</gene>
<dbReference type="InterPro" id="IPR008688">
    <property type="entry name" value="ATP_synth_Bsub_B/MI25"/>
</dbReference>
<keyword evidence="2" id="KW-0813">Transport</keyword>
<dbReference type="GO" id="GO:0015078">
    <property type="term" value="F:proton transmembrane transporter activity"/>
    <property type="evidence" value="ECO:0007669"/>
    <property type="project" value="InterPro"/>
</dbReference>
<evidence type="ECO:0000256" key="7">
    <source>
        <dbReference type="ARBA" id="ARBA00023136"/>
    </source>
</evidence>
<name>A0A5A4SCW9_9FLOR</name>
<dbReference type="GO" id="GO:0031966">
    <property type="term" value="C:mitochondrial membrane"/>
    <property type="evidence" value="ECO:0007669"/>
    <property type="project" value="UniProtKB-SubCell"/>
</dbReference>
<keyword evidence="8" id="KW-0812">Transmembrane</keyword>
<protein>
    <submittedName>
        <fullName evidence="9">Hypothetical mitochondrionreading frame</fullName>
    </submittedName>
</protein>
<evidence type="ECO:0000256" key="1">
    <source>
        <dbReference type="ARBA" id="ARBA00004325"/>
    </source>
</evidence>
<evidence type="ECO:0000313" key="9">
    <source>
        <dbReference type="EMBL" id="BBK20776.1"/>
    </source>
</evidence>
<keyword evidence="7 8" id="KW-0472">Membrane</keyword>
<keyword evidence="3" id="KW-0138">CF(0)</keyword>
<evidence type="ECO:0000256" key="2">
    <source>
        <dbReference type="ARBA" id="ARBA00022448"/>
    </source>
</evidence>
<dbReference type="GeneID" id="41658043"/>
<geneLocation type="mitochondrion" evidence="9"/>
<sequence>MINFGIITLTFLVFVYQNIILINEETLILLCFVAFCWLAFNRLKNAVYSNLTETSKKIETSVIVSMDQLSRLLTYSVESQRILKSVVSDLESLGNHFHVLNSTLLSNLPHRLVKKSSETYPKKLLFVQRLEQRTAKLLPLIVSRKLAKVAFINKFFAHKVKISAFTCKHNISVREYINTI</sequence>
<evidence type="ECO:0000256" key="4">
    <source>
        <dbReference type="ARBA" id="ARBA00022781"/>
    </source>
</evidence>
<evidence type="ECO:0000256" key="8">
    <source>
        <dbReference type="SAM" id="Phobius"/>
    </source>
</evidence>
<evidence type="ECO:0000256" key="5">
    <source>
        <dbReference type="ARBA" id="ARBA00023065"/>
    </source>
</evidence>
<keyword evidence="5" id="KW-0406">Ion transport</keyword>
<feature type="transmembrane region" description="Helical" evidence="8">
    <location>
        <begin position="20"/>
        <end position="40"/>
    </location>
</feature>
<reference evidence="9" key="1">
    <citation type="journal article" date="2019" name="Mitochondrial DNA Part B Resour">
        <title>Complete sequence of mitochondrial DNA of Gloiopeltis furcata (Postels and Ruprecht) J. Agardh.</title>
        <authorList>
            <person name="Watanabe K."/>
            <person name="Kishimoto T."/>
            <person name="Kumagai Y."/>
            <person name="Shimizu T."/>
            <person name="Uji T."/>
            <person name="Yasui H."/>
            <person name="Kishimura H."/>
        </authorList>
    </citation>
    <scope>NUCLEOTIDE SEQUENCE</scope>
</reference>
<keyword evidence="6 9" id="KW-0496">Mitochondrion</keyword>
<accession>A0A5A4SCW9</accession>
<dbReference type="Pfam" id="PF05405">
    <property type="entry name" value="Mt_ATP-synt_B"/>
    <property type="match status" value="1"/>
</dbReference>
<dbReference type="EMBL" id="LC484362">
    <property type="protein sequence ID" value="BBK20776.1"/>
    <property type="molecule type" value="Genomic_DNA"/>
</dbReference>
<keyword evidence="4" id="KW-0375">Hydrogen ion transport</keyword>